<keyword evidence="2" id="KW-0472">Membrane</keyword>
<dbReference type="SUPFAM" id="SSF51126">
    <property type="entry name" value="Pectin lyase-like"/>
    <property type="match status" value="1"/>
</dbReference>
<dbReference type="VEuPathDB" id="TrichDB:TVAG_108260"/>
<proteinExistence type="predicted"/>
<protein>
    <submittedName>
        <fullName evidence="3">Uncharacterized protein</fullName>
    </submittedName>
</protein>
<gene>
    <name evidence="3" type="ORF">TVAG_108260</name>
</gene>
<organism evidence="3 4">
    <name type="scientific">Trichomonas vaginalis (strain ATCC PRA-98 / G3)</name>
    <dbReference type="NCBI Taxonomy" id="412133"/>
    <lineage>
        <taxon>Eukaryota</taxon>
        <taxon>Metamonada</taxon>
        <taxon>Parabasalia</taxon>
        <taxon>Trichomonadida</taxon>
        <taxon>Trichomonadidae</taxon>
        <taxon>Trichomonas</taxon>
    </lineage>
</organism>
<evidence type="ECO:0000313" key="3">
    <source>
        <dbReference type="EMBL" id="EAY05092.1"/>
    </source>
</evidence>
<dbReference type="EMBL" id="DS113457">
    <property type="protein sequence ID" value="EAY05092.1"/>
    <property type="molecule type" value="Genomic_DNA"/>
</dbReference>
<accession>A2EQF0</accession>
<feature type="compositionally biased region" description="Pro residues" evidence="1">
    <location>
        <begin position="326"/>
        <end position="337"/>
    </location>
</feature>
<evidence type="ECO:0000313" key="4">
    <source>
        <dbReference type="Proteomes" id="UP000001542"/>
    </source>
</evidence>
<dbReference type="AlphaFoldDB" id="A2EQF0"/>
<dbReference type="KEGG" id="tva:4762958"/>
<reference evidence="3" key="1">
    <citation type="submission" date="2006-10" db="EMBL/GenBank/DDBJ databases">
        <authorList>
            <person name="Amadeo P."/>
            <person name="Zhao Q."/>
            <person name="Wortman J."/>
            <person name="Fraser-Liggett C."/>
            <person name="Carlton J."/>
        </authorList>
    </citation>
    <scope>NUCLEOTIDE SEQUENCE</scope>
    <source>
        <strain evidence="3">G3</strain>
    </source>
</reference>
<evidence type="ECO:0000256" key="2">
    <source>
        <dbReference type="SAM" id="Phobius"/>
    </source>
</evidence>
<sequence>MINVTLLHLSLVKFDRSPIFSSIVNLKVQHSSFSRFFSPIFYSIRPLRVEKSSFRNSLSPVYLSNDDTRKYYTGTQEQAVEVNSDATEVIFDNCIFQGANTYVISNNNNAVLRVMCSTFNSLSATSTQMNALIYSAQAIIYHCYIKNTVEIPIISSYSIQLVSNNIASSKGSLTSPNSNYFKINIMYNNITSSQISLISTTDSSFASETGISFSYNTLQGGSQTQFCTLDPKFSFSYSNFVQNSMSIFELKQNSVISNCVFIGNNGKIATSAESPFGYQYTLKLVNCLTDKSISDCGAVTGDSSQFEQSSISRILFNYADEDPKCPTLPPTPGPSPVPTVSQSPTRSPLPSTPPQTDNLPERTPYPERTPEETPAQSPYPSQSPPPTNSPKATVNSIGIIIVVVPVLLFIIIIPILVLVIIRLVREMSSNEAAKKNDYQRFFSDEGSSSSDRPDPLELRMSSSGNDGDDDVFAMSLEERGKYMPKKTSSQTKDEIIYDFMNA</sequence>
<dbReference type="InterPro" id="IPR011050">
    <property type="entry name" value="Pectin_lyase_fold/virulence"/>
</dbReference>
<dbReference type="InParanoid" id="A2EQF0"/>
<keyword evidence="2" id="KW-0812">Transmembrane</keyword>
<dbReference type="VEuPathDB" id="TrichDB:TVAGG3_0214590"/>
<reference evidence="3" key="2">
    <citation type="journal article" date="2007" name="Science">
        <title>Draft genome sequence of the sexually transmitted pathogen Trichomonas vaginalis.</title>
        <authorList>
            <person name="Carlton J.M."/>
            <person name="Hirt R.P."/>
            <person name="Silva J.C."/>
            <person name="Delcher A.L."/>
            <person name="Schatz M."/>
            <person name="Zhao Q."/>
            <person name="Wortman J.R."/>
            <person name="Bidwell S.L."/>
            <person name="Alsmark U.C.M."/>
            <person name="Besteiro S."/>
            <person name="Sicheritz-Ponten T."/>
            <person name="Noel C.J."/>
            <person name="Dacks J.B."/>
            <person name="Foster P.G."/>
            <person name="Simillion C."/>
            <person name="Van de Peer Y."/>
            <person name="Miranda-Saavedra D."/>
            <person name="Barton G.J."/>
            <person name="Westrop G.D."/>
            <person name="Mueller S."/>
            <person name="Dessi D."/>
            <person name="Fiori P.L."/>
            <person name="Ren Q."/>
            <person name="Paulsen I."/>
            <person name="Zhang H."/>
            <person name="Bastida-Corcuera F.D."/>
            <person name="Simoes-Barbosa A."/>
            <person name="Brown M.T."/>
            <person name="Hayes R.D."/>
            <person name="Mukherjee M."/>
            <person name="Okumura C.Y."/>
            <person name="Schneider R."/>
            <person name="Smith A.J."/>
            <person name="Vanacova S."/>
            <person name="Villalvazo M."/>
            <person name="Haas B.J."/>
            <person name="Pertea M."/>
            <person name="Feldblyum T.V."/>
            <person name="Utterback T.R."/>
            <person name="Shu C.L."/>
            <person name="Osoegawa K."/>
            <person name="de Jong P.J."/>
            <person name="Hrdy I."/>
            <person name="Horvathova L."/>
            <person name="Zubacova Z."/>
            <person name="Dolezal P."/>
            <person name="Malik S.B."/>
            <person name="Logsdon J.M. Jr."/>
            <person name="Henze K."/>
            <person name="Gupta A."/>
            <person name="Wang C.C."/>
            <person name="Dunne R.L."/>
            <person name="Upcroft J.A."/>
            <person name="Upcroft P."/>
            <person name="White O."/>
            <person name="Salzberg S.L."/>
            <person name="Tang P."/>
            <person name="Chiu C.-H."/>
            <person name="Lee Y.-S."/>
            <person name="Embley T.M."/>
            <person name="Coombs G.H."/>
            <person name="Mottram J.C."/>
            <person name="Tachezy J."/>
            <person name="Fraser-Liggett C.M."/>
            <person name="Johnson P.J."/>
        </authorList>
    </citation>
    <scope>NUCLEOTIDE SEQUENCE [LARGE SCALE GENOMIC DNA]</scope>
    <source>
        <strain evidence="3">G3</strain>
    </source>
</reference>
<dbReference type="RefSeq" id="XP_001317315.1">
    <property type="nucleotide sequence ID" value="XM_001317280.1"/>
</dbReference>
<keyword evidence="4" id="KW-1185">Reference proteome</keyword>
<evidence type="ECO:0000256" key="1">
    <source>
        <dbReference type="SAM" id="MobiDB-lite"/>
    </source>
</evidence>
<keyword evidence="2" id="KW-1133">Transmembrane helix</keyword>
<feature type="region of interest" description="Disordered" evidence="1">
    <location>
        <begin position="323"/>
        <end position="391"/>
    </location>
</feature>
<feature type="transmembrane region" description="Helical" evidence="2">
    <location>
        <begin position="397"/>
        <end position="421"/>
    </location>
</feature>
<feature type="compositionally biased region" description="Low complexity" evidence="1">
    <location>
        <begin position="338"/>
        <end position="349"/>
    </location>
</feature>
<dbReference type="Proteomes" id="UP000001542">
    <property type="component" value="Unassembled WGS sequence"/>
</dbReference>
<name>A2EQF0_TRIV3</name>
<feature type="region of interest" description="Disordered" evidence="1">
    <location>
        <begin position="442"/>
        <end position="490"/>
    </location>
</feature>